<dbReference type="PROSITE" id="PS51123">
    <property type="entry name" value="OMPA_2"/>
    <property type="match status" value="1"/>
</dbReference>
<keyword evidence="3" id="KW-0998">Cell outer membrane</keyword>
<keyword evidence="2 4" id="KW-0472">Membrane</keyword>
<dbReference type="RefSeq" id="WP_132976977.1">
    <property type="nucleotide sequence ID" value="NZ_SMAO01000004.1"/>
</dbReference>
<evidence type="ECO:0000256" key="1">
    <source>
        <dbReference type="ARBA" id="ARBA00004442"/>
    </source>
</evidence>
<dbReference type="SUPFAM" id="SSF103088">
    <property type="entry name" value="OmpA-like"/>
    <property type="match status" value="1"/>
</dbReference>
<accession>A0A4R3N059</accession>
<evidence type="ECO:0000313" key="6">
    <source>
        <dbReference type="EMBL" id="TCT21381.1"/>
    </source>
</evidence>
<comment type="subcellular location">
    <subcellularLocation>
        <location evidence="1">Cell outer membrane</location>
    </subcellularLocation>
</comment>
<proteinExistence type="predicted"/>
<name>A0A4R3N059_9GAMM</name>
<sequence length="225" mass="23201">MNPGFVKSAAITATVAVLISGCAADGSGMTETGRGAAIGTAAGAAAGALIGSFGANAGRGALIGAVGGALIGTAVGKYMEDQRKDFEKELAAEIASGMIRVQKLPNDELLVGMTGETTFAVDSDRINPGFYSTMDKIAAIMNKYGKTELGISGHTDNTGSAQHNQLLSERRAGSVQSYFEGSGVIPQRLSSAGFGKNRPIASNDTEYGRRQNRRVDILIVPIRAS</sequence>
<dbReference type="InterPro" id="IPR006664">
    <property type="entry name" value="OMP_bac"/>
</dbReference>
<dbReference type="Proteomes" id="UP000295717">
    <property type="component" value="Unassembled WGS sequence"/>
</dbReference>
<dbReference type="Gene3D" id="3.30.1330.60">
    <property type="entry name" value="OmpA-like domain"/>
    <property type="match status" value="1"/>
</dbReference>
<protein>
    <submittedName>
        <fullName evidence="6">Outer membrane protein OmpA-like peptidoglycan-associated protein</fullName>
    </submittedName>
</protein>
<dbReference type="GO" id="GO:0009279">
    <property type="term" value="C:cell outer membrane"/>
    <property type="evidence" value="ECO:0007669"/>
    <property type="project" value="UniProtKB-SubCell"/>
</dbReference>
<evidence type="ECO:0000259" key="5">
    <source>
        <dbReference type="PROSITE" id="PS51123"/>
    </source>
</evidence>
<dbReference type="PRINTS" id="PR01023">
    <property type="entry name" value="NAFLGMOTY"/>
</dbReference>
<evidence type="ECO:0000313" key="7">
    <source>
        <dbReference type="Proteomes" id="UP000295717"/>
    </source>
</evidence>
<dbReference type="InterPro" id="IPR006665">
    <property type="entry name" value="OmpA-like"/>
</dbReference>
<dbReference type="CDD" id="cd07185">
    <property type="entry name" value="OmpA_C-like"/>
    <property type="match status" value="1"/>
</dbReference>
<evidence type="ECO:0000256" key="2">
    <source>
        <dbReference type="ARBA" id="ARBA00023136"/>
    </source>
</evidence>
<evidence type="ECO:0000256" key="4">
    <source>
        <dbReference type="PROSITE-ProRule" id="PRU00473"/>
    </source>
</evidence>
<dbReference type="PRINTS" id="PR01021">
    <property type="entry name" value="OMPADOMAIN"/>
</dbReference>
<dbReference type="AlphaFoldDB" id="A0A4R3N059"/>
<dbReference type="Pfam" id="PF13488">
    <property type="entry name" value="Gly-zipper_Omp"/>
    <property type="match status" value="1"/>
</dbReference>
<dbReference type="PANTHER" id="PTHR30329">
    <property type="entry name" value="STATOR ELEMENT OF FLAGELLAR MOTOR COMPLEX"/>
    <property type="match status" value="1"/>
</dbReference>
<dbReference type="InterPro" id="IPR050330">
    <property type="entry name" value="Bact_OuterMem_StrucFunc"/>
</dbReference>
<dbReference type="InterPro" id="IPR036737">
    <property type="entry name" value="OmpA-like_sf"/>
</dbReference>
<dbReference type="EMBL" id="SMAO01000004">
    <property type="protein sequence ID" value="TCT21381.1"/>
    <property type="molecule type" value="Genomic_DNA"/>
</dbReference>
<dbReference type="PROSITE" id="PS51257">
    <property type="entry name" value="PROKAR_LIPOPROTEIN"/>
    <property type="match status" value="1"/>
</dbReference>
<feature type="domain" description="OmpA-like" evidence="5">
    <location>
        <begin position="106"/>
        <end position="223"/>
    </location>
</feature>
<dbReference type="OrthoDB" id="9782229at2"/>
<evidence type="ECO:0000256" key="3">
    <source>
        <dbReference type="ARBA" id="ARBA00023237"/>
    </source>
</evidence>
<comment type="caution">
    <text evidence="6">The sequence shown here is derived from an EMBL/GenBank/DDBJ whole genome shotgun (WGS) entry which is preliminary data.</text>
</comment>
<reference evidence="6 7" key="1">
    <citation type="submission" date="2019-03" db="EMBL/GenBank/DDBJ databases">
        <title>Genomic Encyclopedia of Type Strains, Phase IV (KMG-IV): sequencing the most valuable type-strain genomes for metagenomic binning, comparative biology and taxonomic classification.</title>
        <authorList>
            <person name="Goeker M."/>
        </authorList>
    </citation>
    <scope>NUCLEOTIDE SEQUENCE [LARGE SCALE GENOMIC DNA]</scope>
    <source>
        <strain evidence="6 7">DSM 13587</strain>
    </source>
</reference>
<dbReference type="InterPro" id="IPR039567">
    <property type="entry name" value="Gly-zipper"/>
</dbReference>
<gene>
    <name evidence="6" type="ORF">EDC35_104236</name>
</gene>
<organism evidence="6 7">
    <name type="scientific">Thiobaca trueperi</name>
    <dbReference type="NCBI Taxonomy" id="127458"/>
    <lineage>
        <taxon>Bacteria</taxon>
        <taxon>Pseudomonadati</taxon>
        <taxon>Pseudomonadota</taxon>
        <taxon>Gammaproteobacteria</taxon>
        <taxon>Chromatiales</taxon>
        <taxon>Chromatiaceae</taxon>
        <taxon>Thiobaca</taxon>
    </lineage>
</organism>
<keyword evidence="7" id="KW-1185">Reference proteome</keyword>
<dbReference type="PANTHER" id="PTHR30329:SF21">
    <property type="entry name" value="LIPOPROTEIN YIAD-RELATED"/>
    <property type="match status" value="1"/>
</dbReference>
<dbReference type="Pfam" id="PF00691">
    <property type="entry name" value="OmpA"/>
    <property type="match status" value="1"/>
</dbReference>